<keyword evidence="10" id="KW-1185">Reference proteome</keyword>
<dbReference type="STRING" id="37625.SAMN05660420_02058"/>
<dbReference type="GO" id="GO:0051536">
    <property type="term" value="F:iron-sulfur cluster binding"/>
    <property type="evidence" value="ECO:0007669"/>
    <property type="project" value="UniProtKB-KW"/>
</dbReference>
<protein>
    <submittedName>
        <fullName evidence="9">Reductive dehalogenase</fullName>
    </submittedName>
</protein>
<gene>
    <name evidence="9" type="ORF">SAMN05660420_02058</name>
</gene>
<dbReference type="PANTHER" id="PTHR42827">
    <property type="entry name" value="IRON-SULFUR CLUSTER-BINDING PROTEIN-RELATED"/>
    <property type="match status" value="1"/>
</dbReference>
<keyword evidence="6" id="KW-0472">Membrane</keyword>
<keyword evidence="2" id="KW-0479">Metal-binding</keyword>
<dbReference type="PROSITE" id="PS51379">
    <property type="entry name" value="4FE4S_FER_2"/>
    <property type="match status" value="1"/>
</dbReference>
<feature type="chain" id="PRO_5011713916" evidence="7">
    <location>
        <begin position="26"/>
        <end position="451"/>
    </location>
</feature>
<accession>A0A1H4AZX0</accession>
<dbReference type="OrthoDB" id="9815745at2"/>
<keyword evidence="5" id="KW-0411">Iron-sulfur</keyword>
<dbReference type="NCBIfam" id="TIGR02486">
    <property type="entry name" value="RDH"/>
    <property type="match status" value="1"/>
</dbReference>
<dbReference type="PROSITE" id="PS00198">
    <property type="entry name" value="4FE4S_FER_1"/>
    <property type="match status" value="1"/>
</dbReference>
<sequence>MSKLDRRKFIKGMGLSLALPSVAVAGTYGKNYDPGGPGTIKAAEVERYRKELPSYFYKRIPAHRKNFIGTTQLGDNVVQFEDARTHAFAEFFMHGTNRDYTGKWGQAVKKAMDDRAKLTATFTDEQKEDAAWGGAITAASDQWHVNLGPGRWESIGIKANKLVLPAGEMTAKIKKVAKWFGADLVGVCEITEDLRPFFYKTGRTWGSLRGAPKAERIVDNGRDIPWPYPYKYAIMIGKMEGIYGLKTNVGPMNNATVATECSDDDIYPRYLESTIRSLGYDAKAQSMNGTDDFNMIPLAVQAGLGELGRMGMLVTPYGAHVRLSAVTTNMPLLADDPIDFGLQEFCKTCKKCAENCPSKAINDETEPEMIGGVVRYQLDPVKCMTQRATTGCASCAAVCPFTKPDNILHSAGRIMGRNPLGAKLLKSMDDLFYGVQPTPRALTSDLAPWKL</sequence>
<keyword evidence="3 7" id="KW-0732">Signal</keyword>
<evidence type="ECO:0000256" key="6">
    <source>
        <dbReference type="ARBA" id="ARBA00023136"/>
    </source>
</evidence>
<dbReference type="RefSeq" id="WP_092347757.1">
    <property type="nucleotide sequence ID" value="NZ_FNQN01000005.1"/>
</dbReference>
<evidence type="ECO:0000256" key="4">
    <source>
        <dbReference type="ARBA" id="ARBA00023004"/>
    </source>
</evidence>
<keyword evidence="4" id="KW-0408">Iron</keyword>
<dbReference type="AlphaFoldDB" id="A0A1H4AZX0"/>
<dbReference type="EMBL" id="FNQN01000005">
    <property type="protein sequence ID" value="SEA41368.1"/>
    <property type="molecule type" value="Genomic_DNA"/>
</dbReference>
<feature type="domain" description="4Fe-4S ferredoxin-type" evidence="8">
    <location>
        <begin position="336"/>
        <end position="366"/>
    </location>
</feature>
<organism evidence="9 10">
    <name type="scientific">Desulfuromusa kysingii</name>
    <dbReference type="NCBI Taxonomy" id="37625"/>
    <lineage>
        <taxon>Bacteria</taxon>
        <taxon>Pseudomonadati</taxon>
        <taxon>Thermodesulfobacteriota</taxon>
        <taxon>Desulfuromonadia</taxon>
        <taxon>Desulfuromonadales</taxon>
        <taxon>Geopsychrobacteraceae</taxon>
        <taxon>Desulfuromusa</taxon>
    </lineage>
</organism>
<dbReference type="SUPFAM" id="SSF54862">
    <property type="entry name" value="4Fe-4S ferredoxins"/>
    <property type="match status" value="1"/>
</dbReference>
<evidence type="ECO:0000256" key="1">
    <source>
        <dbReference type="ARBA" id="ARBA00004196"/>
    </source>
</evidence>
<evidence type="ECO:0000313" key="9">
    <source>
        <dbReference type="EMBL" id="SEA41368.1"/>
    </source>
</evidence>
<feature type="signal peptide" evidence="7">
    <location>
        <begin position="1"/>
        <end position="25"/>
    </location>
</feature>
<evidence type="ECO:0000313" key="10">
    <source>
        <dbReference type="Proteomes" id="UP000199409"/>
    </source>
</evidence>
<dbReference type="GO" id="GO:0030313">
    <property type="term" value="C:cell envelope"/>
    <property type="evidence" value="ECO:0007669"/>
    <property type="project" value="UniProtKB-SubCell"/>
</dbReference>
<dbReference type="InterPro" id="IPR017896">
    <property type="entry name" value="4Fe4S_Fe-S-bd"/>
</dbReference>
<reference evidence="9 10" key="1">
    <citation type="submission" date="2016-10" db="EMBL/GenBank/DDBJ databases">
        <authorList>
            <person name="de Groot N.N."/>
        </authorList>
    </citation>
    <scope>NUCLEOTIDE SEQUENCE [LARGE SCALE GENOMIC DNA]</scope>
    <source>
        <strain evidence="9 10">DSM 7343</strain>
    </source>
</reference>
<dbReference type="GO" id="GO:0046872">
    <property type="term" value="F:metal ion binding"/>
    <property type="evidence" value="ECO:0007669"/>
    <property type="project" value="UniProtKB-KW"/>
</dbReference>
<proteinExistence type="predicted"/>
<evidence type="ECO:0000256" key="3">
    <source>
        <dbReference type="ARBA" id="ARBA00022729"/>
    </source>
</evidence>
<evidence type="ECO:0000256" key="2">
    <source>
        <dbReference type="ARBA" id="ARBA00022723"/>
    </source>
</evidence>
<dbReference type="PANTHER" id="PTHR42827:SF1">
    <property type="entry name" value="IRON-SULFUR CLUSTER-BINDING PROTEIN"/>
    <property type="match status" value="1"/>
</dbReference>
<evidence type="ECO:0000256" key="5">
    <source>
        <dbReference type="ARBA" id="ARBA00023014"/>
    </source>
</evidence>
<name>A0A1H4AZX0_9BACT</name>
<dbReference type="Gene3D" id="3.30.70.20">
    <property type="match status" value="1"/>
</dbReference>
<comment type="subcellular location">
    <subcellularLocation>
        <location evidence="1">Cell envelope</location>
    </subcellularLocation>
</comment>
<dbReference type="InterPro" id="IPR017900">
    <property type="entry name" value="4Fe4S_Fe_S_CS"/>
</dbReference>
<dbReference type="Proteomes" id="UP000199409">
    <property type="component" value="Unassembled WGS sequence"/>
</dbReference>
<evidence type="ECO:0000256" key="7">
    <source>
        <dbReference type="SAM" id="SignalP"/>
    </source>
</evidence>
<evidence type="ECO:0000259" key="8">
    <source>
        <dbReference type="PROSITE" id="PS51379"/>
    </source>
</evidence>
<dbReference type="InterPro" id="IPR012832">
    <property type="entry name" value="RDH"/>
</dbReference>